<dbReference type="Proteomes" id="UP001165065">
    <property type="component" value="Unassembled WGS sequence"/>
</dbReference>
<keyword evidence="2" id="KW-1133">Transmembrane helix</keyword>
<keyword evidence="4" id="KW-1185">Reference proteome</keyword>
<dbReference type="EMBL" id="BRYA01000491">
    <property type="protein sequence ID" value="GMI19377.1"/>
    <property type="molecule type" value="Genomic_DNA"/>
</dbReference>
<feature type="transmembrane region" description="Helical" evidence="2">
    <location>
        <begin position="28"/>
        <end position="59"/>
    </location>
</feature>
<evidence type="ECO:0000256" key="2">
    <source>
        <dbReference type="SAM" id="Phobius"/>
    </source>
</evidence>
<feature type="transmembrane region" description="Helical" evidence="2">
    <location>
        <begin position="333"/>
        <end position="357"/>
    </location>
</feature>
<dbReference type="OrthoDB" id="10543728at2759"/>
<feature type="transmembrane region" description="Helical" evidence="2">
    <location>
        <begin position="391"/>
        <end position="411"/>
    </location>
</feature>
<evidence type="ECO:0000256" key="1">
    <source>
        <dbReference type="SAM" id="MobiDB-lite"/>
    </source>
</evidence>
<feature type="compositionally biased region" description="Low complexity" evidence="1">
    <location>
        <begin position="241"/>
        <end position="283"/>
    </location>
</feature>
<sequence>MSKTPPLKPQQPTQPTPLDFLPPIPYIYYPYFVLFYISYVTLVLLPSALLVPTGVLGLVTAGAARDIMDELGVTNIQGLLTEASNRAISTTREMLRTNLIPMVRTNVLPRIRDLVASLRPGILDLSIHEFMMSGAFMRRYGFLAIYMAGLEREDIESILANGMGERERNMVLEGGGIGRMIGWNNFEGMLDSIAGVTGGDGAALLEGSSPSPGGDLHFYDEGNNRYDDADQSAIPSTPTGSRAASTSSVSASTPVAMPTGEPSSTPPSTDHLTLPTPPTTDDLGMPPGDVLTRHVAPILLPRAREAAAQAVESMVNTAAAYADDFMEGMEGSVFMFGAGFITLGGIGIGLGNFGGVIGARLGEVAMRITRPIIRGYVRWIAEGVRGREGRVGGGVGAVMLGAGVVVGWGGIRRNVKNRRKKDDCAGDSSGDR</sequence>
<dbReference type="AlphaFoldDB" id="A0A9W7L0J8"/>
<proteinExistence type="predicted"/>
<gene>
    <name evidence="3" type="ORF">TrCOL_g7643</name>
</gene>
<accession>A0A9W7L0J8</accession>
<name>A0A9W7L0J8_9STRA</name>
<evidence type="ECO:0000313" key="4">
    <source>
        <dbReference type="Proteomes" id="UP001165065"/>
    </source>
</evidence>
<evidence type="ECO:0000313" key="3">
    <source>
        <dbReference type="EMBL" id="GMI19377.1"/>
    </source>
</evidence>
<protein>
    <submittedName>
        <fullName evidence="3">Uncharacterized protein</fullName>
    </submittedName>
</protein>
<comment type="caution">
    <text evidence="3">The sequence shown here is derived from an EMBL/GenBank/DDBJ whole genome shotgun (WGS) entry which is preliminary data.</text>
</comment>
<keyword evidence="2" id="KW-0812">Transmembrane</keyword>
<feature type="region of interest" description="Disordered" evidence="1">
    <location>
        <begin position="204"/>
        <end position="283"/>
    </location>
</feature>
<keyword evidence="2" id="KW-0472">Membrane</keyword>
<feature type="compositionally biased region" description="Basic and acidic residues" evidence="1">
    <location>
        <begin position="217"/>
        <end position="228"/>
    </location>
</feature>
<organism evidence="3 4">
    <name type="scientific">Triparma columacea</name>
    <dbReference type="NCBI Taxonomy" id="722753"/>
    <lineage>
        <taxon>Eukaryota</taxon>
        <taxon>Sar</taxon>
        <taxon>Stramenopiles</taxon>
        <taxon>Ochrophyta</taxon>
        <taxon>Bolidophyceae</taxon>
        <taxon>Parmales</taxon>
        <taxon>Triparmaceae</taxon>
        <taxon>Triparma</taxon>
    </lineage>
</organism>
<reference evidence="4" key="1">
    <citation type="journal article" date="2023" name="Commun. Biol.">
        <title>Genome analysis of Parmales, the sister group of diatoms, reveals the evolutionary specialization of diatoms from phago-mixotrophs to photoautotrophs.</title>
        <authorList>
            <person name="Ban H."/>
            <person name="Sato S."/>
            <person name="Yoshikawa S."/>
            <person name="Yamada K."/>
            <person name="Nakamura Y."/>
            <person name="Ichinomiya M."/>
            <person name="Sato N."/>
            <person name="Blanc-Mathieu R."/>
            <person name="Endo H."/>
            <person name="Kuwata A."/>
            <person name="Ogata H."/>
        </authorList>
    </citation>
    <scope>NUCLEOTIDE SEQUENCE [LARGE SCALE GENOMIC DNA]</scope>
</reference>